<dbReference type="Gene3D" id="2.80.10.50">
    <property type="match status" value="1"/>
</dbReference>
<evidence type="ECO:0000259" key="2">
    <source>
        <dbReference type="Pfam" id="PF14200"/>
    </source>
</evidence>
<dbReference type="PROSITE" id="PS50231">
    <property type="entry name" value="RICIN_B_LECTIN"/>
    <property type="match status" value="1"/>
</dbReference>
<evidence type="ECO:0000313" key="3">
    <source>
        <dbReference type="EMBL" id="MFD0686191.1"/>
    </source>
</evidence>
<proteinExistence type="predicted"/>
<dbReference type="SUPFAM" id="SSF50370">
    <property type="entry name" value="Ricin B-like lectins"/>
    <property type="match status" value="1"/>
</dbReference>
<feature type="chain" id="PRO_5045378928" evidence="1">
    <location>
        <begin position="29"/>
        <end position="190"/>
    </location>
</feature>
<gene>
    <name evidence="3" type="ORF">ACFQZM_16960</name>
</gene>
<evidence type="ECO:0000256" key="1">
    <source>
        <dbReference type="SAM" id="SignalP"/>
    </source>
</evidence>
<evidence type="ECO:0000313" key="4">
    <source>
        <dbReference type="Proteomes" id="UP001597063"/>
    </source>
</evidence>
<dbReference type="Pfam" id="PF14200">
    <property type="entry name" value="RicinB_lectin_2"/>
    <property type="match status" value="1"/>
</dbReference>
<reference evidence="4" key="1">
    <citation type="journal article" date="2019" name="Int. J. Syst. Evol. Microbiol.">
        <title>The Global Catalogue of Microorganisms (GCM) 10K type strain sequencing project: providing services to taxonomists for standard genome sequencing and annotation.</title>
        <authorList>
            <consortium name="The Broad Institute Genomics Platform"/>
            <consortium name="The Broad Institute Genome Sequencing Center for Infectious Disease"/>
            <person name="Wu L."/>
            <person name="Ma J."/>
        </authorList>
    </citation>
    <scope>NUCLEOTIDE SEQUENCE [LARGE SCALE GENOMIC DNA]</scope>
    <source>
        <strain evidence="4">JCM 9371</strain>
    </source>
</reference>
<protein>
    <submittedName>
        <fullName evidence="3">RICIN domain-containing protein</fullName>
    </submittedName>
</protein>
<keyword evidence="1" id="KW-0732">Signal</keyword>
<keyword evidence="4" id="KW-1185">Reference proteome</keyword>
<dbReference type="InterPro" id="IPR000772">
    <property type="entry name" value="Ricin_B_lectin"/>
</dbReference>
<feature type="domain" description="Ricin B lectin" evidence="2">
    <location>
        <begin position="54"/>
        <end position="118"/>
    </location>
</feature>
<sequence length="190" mass="19721">MRKTLTTLTAAAATTAALGMATAAAATAQTAPAAATAARAAAPAAAPQAAKGPGPFYWIVSVKTGKVVMSYNETKDVGAAMVQAVQGNLGAQHWKVNGSGTARQLENRNSHLCLAATGYNGLVRQYSCGTLDGSITWHASNYDDMWAGNPITWSSYFVGQCLEAYGSTFRTADCNGTTAQQFRLSYVPGT</sequence>
<dbReference type="EMBL" id="JBHTGP010000008">
    <property type="protein sequence ID" value="MFD0686191.1"/>
    <property type="molecule type" value="Genomic_DNA"/>
</dbReference>
<comment type="caution">
    <text evidence="3">The sequence shown here is derived from an EMBL/GenBank/DDBJ whole genome shotgun (WGS) entry which is preliminary data.</text>
</comment>
<dbReference type="CDD" id="cd00161">
    <property type="entry name" value="beta-trefoil_Ricin-like"/>
    <property type="match status" value="1"/>
</dbReference>
<dbReference type="Proteomes" id="UP001597063">
    <property type="component" value="Unassembled WGS sequence"/>
</dbReference>
<dbReference type="RefSeq" id="WP_378322954.1">
    <property type="nucleotide sequence ID" value="NZ_JBHTGP010000008.1"/>
</dbReference>
<dbReference type="InterPro" id="IPR035992">
    <property type="entry name" value="Ricin_B-like_lectins"/>
</dbReference>
<organism evidence="3 4">
    <name type="scientific">Actinomadura fibrosa</name>
    <dbReference type="NCBI Taxonomy" id="111802"/>
    <lineage>
        <taxon>Bacteria</taxon>
        <taxon>Bacillati</taxon>
        <taxon>Actinomycetota</taxon>
        <taxon>Actinomycetes</taxon>
        <taxon>Streptosporangiales</taxon>
        <taxon>Thermomonosporaceae</taxon>
        <taxon>Actinomadura</taxon>
    </lineage>
</organism>
<accession>A0ABW2XIT9</accession>
<feature type="signal peptide" evidence="1">
    <location>
        <begin position="1"/>
        <end position="28"/>
    </location>
</feature>
<name>A0ABW2XIT9_9ACTN</name>